<organism evidence="1 2">
    <name type="scientific">Puccinia striiformis f. sp. tritici</name>
    <dbReference type="NCBI Taxonomy" id="168172"/>
    <lineage>
        <taxon>Eukaryota</taxon>
        <taxon>Fungi</taxon>
        <taxon>Dikarya</taxon>
        <taxon>Basidiomycota</taxon>
        <taxon>Pucciniomycotina</taxon>
        <taxon>Pucciniomycetes</taxon>
        <taxon>Pucciniales</taxon>
        <taxon>Pucciniaceae</taxon>
        <taxon>Puccinia</taxon>
    </lineage>
</organism>
<reference evidence="2" key="2">
    <citation type="journal article" date="2018" name="Mol. Plant Microbe Interact.">
        <title>Genome sequence resources for the wheat stripe rust pathogen (Puccinia striiformis f. sp. tritici) and the barley stripe rust pathogen (Puccinia striiformis f. sp. hordei).</title>
        <authorList>
            <person name="Xia C."/>
            <person name="Wang M."/>
            <person name="Yin C."/>
            <person name="Cornejo O.E."/>
            <person name="Hulbert S.H."/>
            <person name="Chen X."/>
        </authorList>
    </citation>
    <scope>NUCLEOTIDE SEQUENCE [LARGE SCALE GENOMIC DNA]</scope>
    <source>
        <strain evidence="2">93-210</strain>
    </source>
</reference>
<comment type="caution">
    <text evidence="1">The sequence shown here is derived from an EMBL/GenBank/DDBJ whole genome shotgun (WGS) entry which is preliminary data.</text>
</comment>
<reference evidence="2" key="1">
    <citation type="journal article" date="2018" name="BMC Genomics">
        <title>Genomic insights into host adaptation between the wheat stripe rust pathogen (Puccinia striiformis f. sp. tritici) and the barley stripe rust pathogen (Puccinia striiformis f. sp. hordei).</title>
        <authorList>
            <person name="Xia C."/>
            <person name="Wang M."/>
            <person name="Yin C."/>
            <person name="Cornejo O.E."/>
            <person name="Hulbert S.H."/>
            <person name="Chen X."/>
        </authorList>
    </citation>
    <scope>NUCLEOTIDE SEQUENCE [LARGE SCALE GENOMIC DNA]</scope>
    <source>
        <strain evidence="2">93-210</strain>
    </source>
</reference>
<evidence type="ECO:0000313" key="1">
    <source>
        <dbReference type="EMBL" id="KAI7956952.1"/>
    </source>
</evidence>
<gene>
    <name evidence="1" type="ORF">MJO28_004047</name>
</gene>
<reference evidence="1 2" key="3">
    <citation type="journal article" date="2022" name="Microbiol. Spectr.">
        <title>Folding features and dynamics of 3D genome architecture in plant fungal pathogens.</title>
        <authorList>
            <person name="Xia C."/>
        </authorList>
    </citation>
    <scope>NUCLEOTIDE SEQUENCE [LARGE SCALE GENOMIC DNA]</scope>
    <source>
        <strain evidence="1 2">93-210</strain>
    </source>
</reference>
<dbReference type="EMBL" id="CM045868">
    <property type="protein sequence ID" value="KAI7956952.1"/>
    <property type="molecule type" value="Genomic_DNA"/>
</dbReference>
<sequence length="246" mass="27927">MEFLWVHMDDGLFTASSQALLDKLKSKLDEVHDLKWDLMLSSIVGIHIKEIEGGSTLDQLMLIEKILNFDPSNIKARPNIAFSLNFLARFLMATDQSHWVALNHLISYVRFKACLALPIKASGDALDCIKTFTDANWGGEAWCSVHRFVSTAWCAPASWAAKRQSCVARSTRQAKYMALSFALKDACFLRSLVSILFLIKPPVILSDNKAAAYIARDCSTCKEHRHIDWEFYIINELLYNKKVHLE</sequence>
<protein>
    <submittedName>
        <fullName evidence="1">Uncharacterized protein</fullName>
    </submittedName>
</protein>
<accession>A0ACC0ERB4</accession>
<evidence type="ECO:0000313" key="2">
    <source>
        <dbReference type="Proteomes" id="UP001060170"/>
    </source>
</evidence>
<name>A0ACC0ERB4_9BASI</name>
<dbReference type="Proteomes" id="UP001060170">
    <property type="component" value="Chromosome 4"/>
</dbReference>
<proteinExistence type="predicted"/>
<keyword evidence="2" id="KW-1185">Reference proteome</keyword>